<protein>
    <submittedName>
        <fullName evidence="1">Uncharacterized protein</fullName>
    </submittedName>
</protein>
<dbReference type="KEGG" id="ddd:Dda3937_04452"/>
<gene>
    <name evidence="1" type="ordered locus">Dda3937_04452</name>
</gene>
<reference evidence="1 2" key="1">
    <citation type="journal article" date="2011" name="J. Bacteriol.">
        <title>Genome sequence of the plant-pathogenic bacterium Dickeya dadantii 3937.</title>
        <authorList>
            <person name="Glasner J.D."/>
            <person name="Yang C.H."/>
            <person name="Reverchon S."/>
            <person name="Hugouvieux-Cotte-Pattat N."/>
            <person name="Condemine G."/>
            <person name="Bohin J.P."/>
            <person name="Van Gijsegem F."/>
            <person name="Yang S."/>
            <person name="Franza T."/>
            <person name="Expert D."/>
            <person name="Plunkett G. III"/>
            <person name="San Francisco M.J."/>
            <person name="Charkowski A.O."/>
            <person name="Py B."/>
            <person name="Bell K."/>
            <person name="Rauscher L."/>
            <person name="Rodriguez-Palenzuela P."/>
            <person name="Toussaint A."/>
            <person name="Holeva M.C."/>
            <person name="He S.Y."/>
            <person name="Douet V."/>
            <person name="Boccara M."/>
            <person name="Blanco C."/>
            <person name="Toth I."/>
            <person name="Anderson B.D."/>
            <person name="Biehl B.S."/>
            <person name="Mau B."/>
            <person name="Flynn S.M."/>
            <person name="Barras F."/>
            <person name="Lindeberg M."/>
            <person name="Birch P.R."/>
            <person name="Tsuyumu S."/>
            <person name="Shi X."/>
            <person name="Hibbing M."/>
            <person name="Yap M.N."/>
            <person name="Carpentier M."/>
            <person name="Dassa E."/>
            <person name="Umehara M."/>
            <person name="Kim J.F."/>
            <person name="Rusch M."/>
            <person name="Soni P."/>
            <person name="Mayhew G.F."/>
            <person name="Fouts D.E."/>
            <person name="Gill S.R."/>
            <person name="Blattner F.R."/>
            <person name="Keen N.T."/>
            <person name="Perna N.T."/>
        </authorList>
    </citation>
    <scope>NUCLEOTIDE SEQUENCE [LARGE SCALE GENOMIC DNA]</scope>
    <source>
        <strain evidence="1 2">3937</strain>
    </source>
</reference>
<dbReference type="EMBL" id="CP002038">
    <property type="protein sequence ID" value="ADM96612.1"/>
    <property type="molecule type" value="Genomic_DNA"/>
</dbReference>
<dbReference type="Proteomes" id="UP000006859">
    <property type="component" value="Chromosome"/>
</dbReference>
<sequence>MRTGHSTARLTAGVAAWSSDYRCANPRLRFSLRVFINNGVLSRRVGTYNRGYVSPTVRIIGKRQPVADVFDLTGFCRQE</sequence>
<organism evidence="1 2">
    <name type="scientific">Dickeya dadantii (strain 3937)</name>
    <name type="common">Erwinia chrysanthemi (strain 3937)</name>
    <dbReference type="NCBI Taxonomy" id="198628"/>
    <lineage>
        <taxon>Bacteria</taxon>
        <taxon>Pseudomonadati</taxon>
        <taxon>Pseudomonadota</taxon>
        <taxon>Gammaproteobacteria</taxon>
        <taxon>Enterobacterales</taxon>
        <taxon>Pectobacteriaceae</taxon>
        <taxon>Dickeya</taxon>
    </lineage>
</organism>
<name>E0SI98_DICD3</name>
<dbReference type="AlphaFoldDB" id="E0SI98"/>
<accession>E0SI98</accession>
<proteinExistence type="predicted"/>
<evidence type="ECO:0000313" key="1">
    <source>
        <dbReference type="EMBL" id="ADM96612.1"/>
    </source>
</evidence>
<dbReference type="STRING" id="198628.Dda3937_04452"/>
<keyword evidence="2" id="KW-1185">Reference proteome</keyword>
<dbReference type="HOGENOM" id="CLU_2600424_0_0_6"/>
<evidence type="ECO:0000313" key="2">
    <source>
        <dbReference type="Proteomes" id="UP000006859"/>
    </source>
</evidence>